<dbReference type="AlphaFoldDB" id="A0A1Y4UFR4"/>
<accession>A0A1Y4UFR4</accession>
<dbReference type="RefSeq" id="WP_087176301.1">
    <property type="nucleotide sequence ID" value="NZ_NFLS01000010.1"/>
</dbReference>
<dbReference type="InterPro" id="IPR021398">
    <property type="entry name" value="DUF3037"/>
</dbReference>
<gene>
    <name evidence="2" type="ORF">B5E44_07910</name>
    <name evidence="1" type="ORF">B5E59_05280</name>
</gene>
<evidence type="ECO:0000313" key="2">
    <source>
        <dbReference type="EMBL" id="OUQ75134.1"/>
    </source>
</evidence>
<name>A0A1Y4UFR4_9LACO</name>
<proteinExistence type="predicted"/>
<reference evidence="2" key="2">
    <citation type="journal article" date="2018" name="BMC Genomics">
        <title>Whole genome sequencing and function prediction of 133 gut anaerobes isolated from chicken caecum in pure cultures.</title>
        <authorList>
            <person name="Medvecky M."/>
            <person name="Cejkova D."/>
            <person name="Polansky O."/>
            <person name="Karasova D."/>
            <person name="Kubasova T."/>
            <person name="Cizek A."/>
            <person name="Rychlik I."/>
        </authorList>
    </citation>
    <scope>NUCLEOTIDE SEQUENCE</scope>
    <source>
        <strain evidence="2">An101</strain>
        <strain evidence="1">An115</strain>
    </source>
</reference>
<sequence length="293" mass="34720">MTTNINKLYYAVLKYIPSAIRMETINVGIAVHYPVKKYSHFFKTTNMRRVATFDDEYNKSFFSMVMDSLEYDLNYNLDKDIETLKLGFSDESDEGRFNNISEPDFLSRKISYLTNEFRFSSVQSINISDEDWSSVIEDLKSTFLYYDKPKNKRITKDKVRRLLSKQVRSYNFSKDRIRANPELPNDLGGMDKYDFQIDKTLLRSMTFDYKRKDNLTTELKVILYDLNNIKPKNDISAVFLISNELENPEDKKTYDNFWLIAQKIAKERNYKVDLVQLDQLKDKLDKEINLEAK</sequence>
<dbReference type="Pfam" id="PF11236">
    <property type="entry name" value="DUF3037"/>
    <property type="match status" value="1"/>
</dbReference>
<dbReference type="Proteomes" id="UP000195859">
    <property type="component" value="Unassembled WGS sequence"/>
</dbReference>
<protein>
    <recommendedName>
        <fullName evidence="5">DUF3037 domain-containing protein</fullName>
    </recommendedName>
</protein>
<dbReference type="Proteomes" id="UP000196293">
    <property type="component" value="Unassembled WGS sequence"/>
</dbReference>
<reference evidence="3 4" key="1">
    <citation type="submission" date="2017-04" db="EMBL/GenBank/DDBJ databases">
        <title>Function of individual gut microbiota members based on whole genome sequencing of pure cultures obtained from chicken caecum.</title>
        <authorList>
            <person name="Medvecky M."/>
            <person name="Cejkova D."/>
            <person name="Polansky O."/>
            <person name="Karasova D."/>
            <person name="Kubasova T."/>
            <person name="Cizek A."/>
            <person name="Rychlik I."/>
        </authorList>
    </citation>
    <scope>NUCLEOTIDE SEQUENCE [LARGE SCALE GENOMIC DNA]</scope>
    <source>
        <strain evidence="3">An101</strain>
        <strain evidence="4">An115</strain>
    </source>
</reference>
<evidence type="ECO:0008006" key="5">
    <source>
        <dbReference type="Google" id="ProtNLM"/>
    </source>
</evidence>
<comment type="caution">
    <text evidence="2">The sequence shown here is derived from an EMBL/GenBank/DDBJ whole genome shotgun (WGS) entry which is preliminary data.</text>
</comment>
<dbReference type="EMBL" id="NFLS01000010">
    <property type="protein sequence ID" value="OUQ56288.1"/>
    <property type="molecule type" value="Genomic_DNA"/>
</dbReference>
<dbReference type="EMBL" id="NFLZ01000022">
    <property type="protein sequence ID" value="OUQ75134.1"/>
    <property type="molecule type" value="Genomic_DNA"/>
</dbReference>
<evidence type="ECO:0000313" key="3">
    <source>
        <dbReference type="Proteomes" id="UP000195859"/>
    </source>
</evidence>
<evidence type="ECO:0000313" key="4">
    <source>
        <dbReference type="Proteomes" id="UP000196293"/>
    </source>
</evidence>
<evidence type="ECO:0000313" key="1">
    <source>
        <dbReference type="EMBL" id="OUQ56288.1"/>
    </source>
</evidence>
<organism evidence="2 3">
    <name type="scientific">Lactobacillus gallinarum</name>
    <dbReference type="NCBI Taxonomy" id="52242"/>
    <lineage>
        <taxon>Bacteria</taxon>
        <taxon>Bacillati</taxon>
        <taxon>Bacillota</taxon>
        <taxon>Bacilli</taxon>
        <taxon>Lactobacillales</taxon>
        <taxon>Lactobacillaceae</taxon>
        <taxon>Lactobacillus</taxon>
    </lineage>
</organism>
<keyword evidence="4" id="KW-1185">Reference proteome</keyword>